<evidence type="ECO:0000256" key="11">
    <source>
        <dbReference type="RuleBase" id="RU000537"/>
    </source>
</evidence>
<evidence type="ECO:0000256" key="4">
    <source>
        <dbReference type="ARBA" id="ARBA00022692"/>
    </source>
</evidence>
<keyword evidence="8 10" id="KW-0472">Membrane</keyword>
<feature type="transmembrane region" description="Helical" evidence="10">
    <location>
        <begin position="12"/>
        <end position="31"/>
    </location>
</feature>
<dbReference type="GO" id="GO:0006605">
    <property type="term" value="P:protein targeting"/>
    <property type="evidence" value="ECO:0007669"/>
    <property type="project" value="UniProtKB-UniRule"/>
</dbReference>
<comment type="subunit">
    <text evidence="10">Component of the Sec protein translocase complex. Heterotrimer consisting of SecY, SecE and SecG subunits. The heterotrimers can form oligomers, although 1 heterotrimer is thought to be able to translocate proteins. Interacts with the ribosome. Interacts with SecDF, and other proteins may be involved. Interacts with SecA.</text>
</comment>
<dbReference type="PROSITE" id="PS00756">
    <property type="entry name" value="SECY_2"/>
    <property type="match status" value="1"/>
</dbReference>
<proteinExistence type="inferred from homology"/>
<feature type="transmembrane region" description="Helical" evidence="10">
    <location>
        <begin position="259"/>
        <end position="283"/>
    </location>
</feature>
<dbReference type="PROSITE" id="PS00755">
    <property type="entry name" value="SECY_1"/>
    <property type="match status" value="1"/>
</dbReference>
<evidence type="ECO:0000256" key="3">
    <source>
        <dbReference type="ARBA" id="ARBA00022448"/>
    </source>
</evidence>
<dbReference type="InterPro" id="IPR026593">
    <property type="entry name" value="SecY"/>
</dbReference>
<reference evidence="14 15" key="1">
    <citation type="submission" date="2017-09" db="EMBL/GenBank/DDBJ databases">
        <title>Depth-based differentiation of microbial function through sediment-hosted aquifers and enrichment of novel symbionts in the deep terrestrial subsurface.</title>
        <authorList>
            <person name="Probst A.J."/>
            <person name="Ladd B."/>
            <person name="Jarett J.K."/>
            <person name="Geller-Mcgrath D.E."/>
            <person name="Sieber C.M."/>
            <person name="Emerson J.B."/>
            <person name="Anantharaman K."/>
            <person name="Thomas B.C."/>
            <person name="Malmstrom R."/>
            <person name="Stieglmeier M."/>
            <person name="Klingl A."/>
            <person name="Woyke T."/>
            <person name="Ryan C.M."/>
            <person name="Banfield J.F."/>
        </authorList>
    </citation>
    <scope>NUCLEOTIDE SEQUENCE [LARGE SCALE GENOMIC DNA]</scope>
    <source>
        <strain evidence="14">CG11_big_fil_rev_8_21_14_0_20_39_34</strain>
    </source>
</reference>
<feature type="transmembrane region" description="Helical" evidence="10">
    <location>
        <begin position="67"/>
        <end position="87"/>
    </location>
</feature>
<keyword evidence="3 10" id="KW-0813">Transport</keyword>
<evidence type="ECO:0000256" key="7">
    <source>
        <dbReference type="ARBA" id="ARBA00023010"/>
    </source>
</evidence>
<name>A0A2H0N3T8_9BACT</name>
<comment type="function">
    <text evidence="10 11">The central subunit of the protein translocation channel SecYEG. Consists of two halves formed by TMs 1-5 and 6-10. These two domains form a lateral gate at the front which open onto the bilayer between TMs 2 and 7, and are clamped together by SecE at the back. The channel is closed by both a pore ring composed of hydrophobic SecY resides and a short helix (helix 2A) on the extracellular side of the membrane which forms a plug. The plug probably moves laterally to allow the channel to open. The ring and the pore may move independently.</text>
</comment>
<evidence type="ECO:0000313" key="14">
    <source>
        <dbReference type="EMBL" id="PIR03569.1"/>
    </source>
</evidence>
<dbReference type="PANTHER" id="PTHR10906">
    <property type="entry name" value="SECY/SEC61-ALPHA FAMILY MEMBER"/>
    <property type="match status" value="1"/>
</dbReference>
<feature type="transmembrane region" description="Helical" evidence="10">
    <location>
        <begin position="362"/>
        <end position="383"/>
    </location>
</feature>
<dbReference type="Proteomes" id="UP000229600">
    <property type="component" value="Unassembled WGS sequence"/>
</dbReference>
<dbReference type="SUPFAM" id="SSF103491">
    <property type="entry name" value="Preprotein translocase SecY subunit"/>
    <property type="match status" value="1"/>
</dbReference>
<dbReference type="InterPro" id="IPR023201">
    <property type="entry name" value="SecY_dom_sf"/>
</dbReference>
<keyword evidence="10" id="KW-1003">Cell membrane</keyword>
<keyword evidence="5 10" id="KW-0653">Protein transport</keyword>
<evidence type="ECO:0000256" key="13">
    <source>
        <dbReference type="RuleBase" id="RU004349"/>
    </source>
</evidence>
<evidence type="ECO:0000256" key="6">
    <source>
        <dbReference type="ARBA" id="ARBA00022989"/>
    </source>
</evidence>
<feature type="transmembrane region" description="Helical" evidence="10">
    <location>
        <begin position="303"/>
        <end position="326"/>
    </location>
</feature>
<keyword evidence="7 10" id="KW-0811">Translocation</keyword>
<dbReference type="NCBIfam" id="TIGR00967">
    <property type="entry name" value="3a0501s007"/>
    <property type="match status" value="1"/>
</dbReference>
<evidence type="ECO:0000256" key="1">
    <source>
        <dbReference type="ARBA" id="ARBA00004141"/>
    </source>
</evidence>
<evidence type="ECO:0000256" key="9">
    <source>
        <dbReference type="ARBA" id="ARBA00039733"/>
    </source>
</evidence>
<dbReference type="GO" id="GO:0043952">
    <property type="term" value="P:protein transport by the Sec complex"/>
    <property type="evidence" value="ECO:0007669"/>
    <property type="project" value="UniProtKB-UniRule"/>
</dbReference>
<feature type="transmembrane region" description="Helical" evidence="10">
    <location>
        <begin position="177"/>
        <end position="194"/>
    </location>
</feature>
<dbReference type="GO" id="GO:0005886">
    <property type="term" value="C:plasma membrane"/>
    <property type="evidence" value="ECO:0007669"/>
    <property type="project" value="UniProtKB-SubCell"/>
</dbReference>
<dbReference type="PRINTS" id="PR00303">
    <property type="entry name" value="SECYTRNLCASE"/>
</dbReference>
<evidence type="ECO:0000313" key="15">
    <source>
        <dbReference type="Proteomes" id="UP000229600"/>
    </source>
</evidence>
<keyword evidence="6 10" id="KW-1133">Transmembrane helix</keyword>
<feature type="transmembrane region" description="Helical" evidence="10">
    <location>
        <begin position="148"/>
        <end position="165"/>
    </location>
</feature>
<gene>
    <name evidence="10" type="primary">secY</name>
    <name evidence="14" type="ORF">COV59_05260</name>
</gene>
<feature type="transmembrane region" description="Helical" evidence="10">
    <location>
        <begin position="108"/>
        <end position="128"/>
    </location>
</feature>
<comment type="subcellular location">
    <subcellularLocation>
        <location evidence="10">Cell membrane</location>
        <topology evidence="10">Multi-pass membrane protein</topology>
    </subcellularLocation>
    <subcellularLocation>
        <location evidence="1 12">Membrane</location>
        <topology evidence="1 12">Multi-pass membrane protein</topology>
    </subcellularLocation>
</comment>
<comment type="similarity">
    <text evidence="2 10 13">Belongs to the SecY/SEC61-alpha family.</text>
</comment>
<keyword evidence="4 10" id="KW-0812">Transmembrane</keyword>
<dbReference type="Pfam" id="PF00344">
    <property type="entry name" value="SecY"/>
    <property type="match status" value="1"/>
</dbReference>
<organism evidence="14 15">
    <name type="scientific">Candidatus Magasanikbacteria bacterium CG11_big_fil_rev_8_21_14_0_20_39_34</name>
    <dbReference type="NCBI Taxonomy" id="1974653"/>
    <lineage>
        <taxon>Bacteria</taxon>
        <taxon>Candidatus Magasanikiibacteriota</taxon>
    </lineage>
</organism>
<protein>
    <recommendedName>
        <fullName evidence="9 10">Protein translocase subunit SecY</fullName>
    </recommendedName>
</protein>
<dbReference type="PIRSF" id="PIRSF004557">
    <property type="entry name" value="SecY"/>
    <property type="match status" value="1"/>
</dbReference>
<dbReference type="InterPro" id="IPR030659">
    <property type="entry name" value="SecY_CS"/>
</dbReference>
<evidence type="ECO:0000256" key="2">
    <source>
        <dbReference type="ARBA" id="ARBA00005751"/>
    </source>
</evidence>
<evidence type="ECO:0000256" key="12">
    <source>
        <dbReference type="RuleBase" id="RU003484"/>
    </source>
</evidence>
<evidence type="ECO:0000256" key="5">
    <source>
        <dbReference type="ARBA" id="ARBA00022927"/>
    </source>
</evidence>
<dbReference type="GO" id="GO:0065002">
    <property type="term" value="P:intracellular protein transmembrane transport"/>
    <property type="evidence" value="ECO:0007669"/>
    <property type="project" value="UniProtKB-UniRule"/>
</dbReference>
<sequence length="422" mass="46453">MEKFRKIWKTKSLRNSVLYVIGMLVIFRAAAHIPVPGIDTEILGRLLSENEVLGLLNVFSGGTIKNFSLVMLGVAPYITASIIFQLLNMVVPYFEELSKEGEMGQRKLNMYTRITSVPLAMLQAFGLIKLLSQSNAGIFGDGLTTFRFVSTVITATVGTIFLMWIGELISEKKIGNGISILIFAGIIAALPGTLQNLLVNYNPSEIYTYVMFLVVAIVTVVAVVFISEGQRNVPVNYARSTGGRGQAARQSHLPLRINMAGVIPIIFAISLVLFPPMVAQFFIRHTGLLGRMARLTVDLFNNQLFYGILYFVLVFGFTYFYTAVIFKPQDIAENLQRQGGFIPGIRPGKQTEDYLNHIMSRLVFSGALFLAVIAILPLVLQAATGTQSLALGGTGLLIVVSVAIDITRQIDAQITMHEYDRV</sequence>
<evidence type="ECO:0000256" key="8">
    <source>
        <dbReference type="ARBA" id="ARBA00023136"/>
    </source>
</evidence>
<dbReference type="AlphaFoldDB" id="A0A2H0N3T8"/>
<dbReference type="InterPro" id="IPR002208">
    <property type="entry name" value="SecY/SEC61-alpha"/>
</dbReference>
<dbReference type="EMBL" id="PCWN01000011">
    <property type="protein sequence ID" value="PIR03569.1"/>
    <property type="molecule type" value="Genomic_DNA"/>
</dbReference>
<dbReference type="FunFam" id="1.10.3370.10:FF:000001">
    <property type="entry name" value="Preprotein translocase subunit SecY"/>
    <property type="match status" value="1"/>
</dbReference>
<comment type="caution">
    <text evidence="14">The sequence shown here is derived from an EMBL/GenBank/DDBJ whole genome shotgun (WGS) entry which is preliminary data.</text>
</comment>
<feature type="transmembrane region" description="Helical" evidence="10">
    <location>
        <begin position="389"/>
        <end position="407"/>
    </location>
</feature>
<dbReference type="HAMAP" id="MF_01465">
    <property type="entry name" value="SecY"/>
    <property type="match status" value="1"/>
</dbReference>
<dbReference type="Gene3D" id="1.10.3370.10">
    <property type="entry name" value="SecY subunit domain"/>
    <property type="match status" value="1"/>
</dbReference>
<evidence type="ECO:0000256" key="10">
    <source>
        <dbReference type="HAMAP-Rule" id="MF_01465"/>
    </source>
</evidence>
<feature type="transmembrane region" description="Helical" evidence="10">
    <location>
        <begin position="206"/>
        <end position="226"/>
    </location>
</feature>
<accession>A0A2H0N3T8</accession>